<organism evidence="1 2">
    <name type="scientific">Mycetohabitans rhizoxinica (strain DSM 19002 / CIP 109453 / HKI 454)</name>
    <name type="common">Paraburkholderia rhizoxinica</name>
    <dbReference type="NCBI Taxonomy" id="882378"/>
    <lineage>
        <taxon>Bacteria</taxon>
        <taxon>Pseudomonadati</taxon>
        <taxon>Pseudomonadota</taxon>
        <taxon>Betaproteobacteria</taxon>
        <taxon>Burkholderiales</taxon>
        <taxon>Burkholderiaceae</taxon>
        <taxon>Mycetohabitans</taxon>
    </lineage>
</organism>
<accession>E5AU48</accession>
<dbReference type="Proteomes" id="UP000007437">
    <property type="component" value="Plasmid pBRH01"/>
</dbReference>
<dbReference type="KEGG" id="brh:RBRH_00541"/>
<dbReference type="EMBL" id="FR687360">
    <property type="protein sequence ID" value="CBW76622.1"/>
    <property type="molecule type" value="Genomic_DNA"/>
</dbReference>
<geneLocation type="plasmid" evidence="1 2">
    <name>pBRH01</name>
</geneLocation>
<evidence type="ECO:0000313" key="2">
    <source>
        <dbReference type="Proteomes" id="UP000007437"/>
    </source>
</evidence>
<evidence type="ECO:0000313" key="1">
    <source>
        <dbReference type="EMBL" id="CBW76622.1"/>
    </source>
</evidence>
<reference evidence="1 2" key="1">
    <citation type="journal article" date="2011" name="J. Bacteriol.">
        <title>Complete genome sequence of Burkholderia rhizoxinica, an endosymbiont of Rhizopus microsporus.</title>
        <authorList>
            <person name="Lackner G."/>
            <person name="Moebius N."/>
            <person name="Partida-Martinez L."/>
            <person name="Hertweck C."/>
        </authorList>
    </citation>
    <scope>NUCLEOTIDE SEQUENCE [LARGE SCALE GENOMIC DNA]</scope>
    <source>
        <strain evidence="2">DSM 19002 / CIP 109453 / HKI 454</strain>
        <plasmid evidence="1 2">pBRH01</plasmid>
    </source>
</reference>
<name>E5AU48_MYCRK</name>
<dbReference type="AlphaFoldDB" id="E5AU48"/>
<gene>
    <name evidence="1" type="ordered locus">RBRH_00541</name>
</gene>
<dbReference type="HOGENOM" id="CLU_3023272_0_0_4"/>
<protein>
    <submittedName>
        <fullName evidence="1">Uncharacterized protein</fullName>
    </submittedName>
</protein>
<proteinExistence type="predicted"/>
<keyword evidence="1" id="KW-0614">Plasmid</keyword>
<sequence>MSTRVACLSPACRLPIVQANRVARLPVKGAVNEHGRPLAIAQRTRDRFLYTDRAR</sequence>